<evidence type="ECO:0000313" key="2">
    <source>
        <dbReference type="EMBL" id="ANB16193.1"/>
    </source>
</evidence>
<keyword evidence="1" id="KW-0732">Signal</keyword>
<reference evidence="2 3" key="1">
    <citation type="submission" date="2016-04" db="EMBL/GenBank/DDBJ databases">
        <title>Complete genome sequence of Dokdonella koreensis DS-123T.</title>
        <authorList>
            <person name="Kim J.F."/>
            <person name="Lee H."/>
            <person name="Kwak M.-J."/>
        </authorList>
    </citation>
    <scope>NUCLEOTIDE SEQUENCE [LARGE SCALE GENOMIC DNA]</scope>
    <source>
        <strain evidence="2 3">DS-123</strain>
    </source>
</reference>
<evidence type="ECO:0008006" key="4">
    <source>
        <dbReference type="Google" id="ProtNLM"/>
    </source>
</evidence>
<feature type="signal peptide" evidence="1">
    <location>
        <begin position="1"/>
        <end position="20"/>
    </location>
</feature>
<keyword evidence="3" id="KW-1185">Reference proteome</keyword>
<sequence>MIVRTPFAILAALAAAPAIAADHPLSFTADGSSRWYEFYTGSFAQLDKGYGGDPALDGFFRIGAEADPFAPSVFEPAGEGVDVFPHEQAFGNVGTISFTGSGNGTFAITAVTLDLAPHVTAEHGVLGTGYRTTVSNPVGTITFAGGAVTDIRLEAAISFELDANYIPSMGWLPYDGTLAIAGNRFDIFVDDDYPFAHGSLRYVWDLTGSVDGVGTGADPIFASGFD</sequence>
<protein>
    <recommendedName>
        <fullName evidence="4">PEP-CTERM sorting domain-containing protein</fullName>
    </recommendedName>
</protein>
<dbReference type="RefSeq" id="WP_067642761.1">
    <property type="nucleotide sequence ID" value="NZ_CP015249.1"/>
</dbReference>
<dbReference type="EMBL" id="CP015249">
    <property type="protein sequence ID" value="ANB16193.1"/>
    <property type="molecule type" value="Genomic_DNA"/>
</dbReference>
<dbReference type="OrthoDB" id="9553845at2"/>
<feature type="chain" id="PRO_5007886630" description="PEP-CTERM sorting domain-containing protein" evidence="1">
    <location>
        <begin position="21"/>
        <end position="226"/>
    </location>
</feature>
<proteinExistence type="predicted"/>
<name>A0A167G629_9GAMM</name>
<organism evidence="2 3">
    <name type="scientific">Dokdonella koreensis DS-123</name>
    <dbReference type="NCBI Taxonomy" id="1300342"/>
    <lineage>
        <taxon>Bacteria</taxon>
        <taxon>Pseudomonadati</taxon>
        <taxon>Pseudomonadota</taxon>
        <taxon>Gammaproteobacteria</taxon>
        <taxon>Lysobacterales</taxon>
        <taxon>Rhodanobacteraceae</taxon>
        <taxon>Dokdonella</taxon>
    </lineage>
</organism>
<evidence type="ECO:0000313" key="3">
    <source>
        <dbReference type="Proteomes" id="UP000076830"/>
    </source>
</evidence>
<dbReference type="AlphaFoldDB" id="A0A167G629"/>
<dbReference type="Proteomes" id="UP000076830">
    <property type="component" value="Chromosome"/>
</dbReference>
<accession>A0A167G629</accession>
<dbReference type="STRING" id="1300342.I596_153"/>
<evidence type="ECO:0000256" key="1">
    <source>
        <dbReference type="SAM" id="SignalP"/>
    </source>
</evidence>
<dbReference type="KEGG" id="dko:I596_153"/>
<gene>
    <name evidence="2" type="ORF">I596_153</name>
</gene>